<evidence type="ECO:0000259" key="4">
    <source>
        <dbReference type="Pfam" id="PF03537"/>
    </source>
</evidence>
<evidence type="ECO:0000256" key="3">
    <source>
        <dbReference type="SAM" id="SignalP"/>
    </source>
</evidence>
<sequence length="339" mass="36749">MLSPTLLPILVALASCAAPVAASRARQACPPLPSYVPSFFRPGVKWQIEIDDPIDVTESSRSVPPADAKVWDVDMYDSIEIDDDDTNSNIISRLRAANPGIFVICYFNAGGFNESDPGADRLNPADKLGKIPGWEEHYLDITSDNVMAIMKDRIDNGTRGGCDAFDPDNIDGYLEPTLVTRPADGHALDTSDYYNYVKVLADYAHGQGKLLGQKNARELLNLADGRGLVNDGIVDFAVTEQCAEGGWCGQMKPFIDCSKPVFQIEYPAEWDQENCAATALNGATLAKYCGFANPPGQNFSTILKLDGPECGLNGVTQYCDSDVLVTTPTVPEDPEDPEE</sequence>
<dbReference type="EMBL" id="JAQQWM010000005">
    <property type="protein sequence ID" value="KAK8063966.1"/>
    <property type="molecule type" value="Genomic_DNA"/>
</dbReference>
<protein>
    <recommendedName>
        <fullName evidence="2">alpha-galactosidase</fullName>
        <ecNumber evidence="2">3.2.1.22</ecNumber>
    </recommendedName>
</protein>
<keyword evidence="6" id="KW-1185">Reference proteome</keyword>
<dbReference type="InterPro" id="IPR004352">
    <property type="entry name" value="GH114_TIM-barrel"/>
</dbReference>
<feature type="domain" description="Glycoside-hydrolase family GH114 TIM-barrel" evidence="4">
    <location>
        <begin position="45"/>
        <end position="279"/>
    </location>
</feature>
<gene>
    <name evidence="5" type="ORF">PG996_008618</name>
</gene>
<reference evidence="5 6" key="1">
    <citation type="submission" date="2023-01" db="EMBL/GenBank/DDBJ databases">
        <title>Analysis of 21 Apiospora genomes using comparative genomics revels a genus with tremendous synthesis potential of carbohydrate active enzymes and secondary metabolites.</title>
        <authorList>
            <person name="Sorensen T."/>
        </authorList>
    </citation>
    <scope>NUCLEOTIDE SEQUENCE [LARGE SCALE GENOMIC DNA]</scope>
    <source>
        <strain evidence="5 6">CBS 83171</strain>
    </source>
</reference>
<dbReference type="Pfam" id="PF03537">
    <property type="entry name" value="Glyco_hydro_114"/>
    <property type="match status" value="1"/>
</dbReference>
<dbReference type="EC" id="3.2.1.22" evidence="2"/>
<comment type="catalytic activity">
    <reaction evidence="1">
        <text>Hydrolysis of terminal, non-reducing alpha-D-galactose residues in alpha-D-galactosides, including galactose oligosaccharides, galactomannans and galactolipids.</text>
        <dbReference type="EC" id="3.2.1.22"/>
    </reaction>
</comment>
<dbReference type="InterPro" id="IPR017853">
    <property type="entry name" value="GH"/>
</dbReference>
<dbReference type="PANTHER" id="PTHR35273:SF2">
    <property type="entry name" value="ALPHA-GALACTOSIDASE"/>
    <property type="match status" value="1"/>
</dbReference>
<dbReference type="Proteomes" id="UP001446871">
    <property type="component" value="Unassembled WGS sequence"/>
</dbReference>
<dbReference type="Gene3D" id="3.20.20.70">
    <property type="entry name" value="Aldolase class I"/>
    <property type="match status" value="1"/>
</dbReference>
<comment type="caution">
    <text evidence="5">The sequence shown here is derived from an EMBL/GenBank/DDBJ whole genome shotgun (WGS) entry which is preliminary data.</text>
</comment>
<accession>A0ABR1V0Y8</accession>
<evidence type="ECO:0000313" key="5">
    <source>
        <dbReference type="EMBL" id="KAK8063966.1"/>
    </source>
</evidence>
<feature type="chain" id="PRO_5046616746" description="alpha-galactosidase" evidence="3">
    <location>
        <begin position="23"/>
        <end position="339"/>
    </location>
</feature>
<feature type="signal peptide" evidence="3">
    <location>
        <begin position="1"/>
        <end position="22"/>
    </location>
</feature>
<evidence type="ECO:0000256" key="1">
    <source>
        <dbReference type="ARBA" id="ARBA00001255"/>
    </source>
</evidence>
<evidence type="ECO:0000313" key="6">
    <source>
        <dbReference type="Proteomes" id="UP001446871"/>
    </source>
</evidence>
<evidence type="ECO:0000256" key="2">
    <source>
        <dbReference type="ARBA" id="ARBA00012755"/>
    </source>
</evidence>
<name>A0ABR1V0Y8_9PEZI</name>
<dbReference type="InterPro" id="IPR013785">
    <property type="entry name" value="Aldolase_TIM"/>
</dbReference>
<organism evidence="5 6">
    <name type="scientific">Apiospora saccharicola</name>
    <dbReference type="NCBI Taxonomy" id="335842"/>
    <lineage>
        <taxon>Eukaryota</taxon>
        <taxon>Fungi</taxon>
        <taxon>Dikarya</taxon>
        <taxon>Ascomycota</taxon>
        <taxon>Pezizomycotina</taxon>
        <taxon>Sordariomycetes</taxon>
        <taxon>Xylariomycetidae</taxon>
        <taxon>Amphisphaeriales</taxon>
        <taxon>Apiosporaceae</taxon>
        <taxon>Apiospora</taxon>
    </lineage>
</organism>
<dbReference type="PANTHER" id="PTHR35273">
    <property type="entry name" value="ALPHA-1,4 POLYGALACTOSAMINIDASE, PUTATIVE (AFU_ORTHOLOGUE AFUA_3G07890)-RELATED"/>
    <property type="match status" value="1"/>
</dbReference>
<keyword evidence="3" id="KW-0732">Signal</keyword>
<proteinExistence type="predicted"/>
<dbReference type="SUPFAM" id="SSF51445">
    <property type="entry name" value="(Trans)glycosidases"/>
    <property type="match status" value="1"/>
</dbReference>